<feature type="non-terminal residue" evidence="3">
    <location>
        <position position="1"/>
    </location>
</feature>
<dbReference type="SUPFAM" id="SSF52540">
    <property type="entry name" value="P-loop containing nucleoside triphosphate hydrolases"/>
    <property type="match status" value="1"/>
</dbReference>
<dbReference type="Pfam" id="PF13635">
    <property type="entry name" value="DUF4143"/>
    <property type="match status" value="1"/>
</dbReference>
<dbReference type="PANTHER" id="PTHR33295">
    <property type="entry name" value="ATPASE"/>
    <property type="match status" value="1"/>
</dbReference>
<dbReference type="InterPro" id="IPR025420">
    <property type="entry name" value="DUF4143"/>
</dbReference>
<accession>A0A0F9CEU3</accession>
<evidence type="ECO:0000313" key="3">
    <source>
        <dbReference type="EMBL" id="KKL24937.1"/>
    </source>
</evidence>
<sequence>EQEGIDSYFREMKHRAYLDSFYKLVKEREVKRAVVLMGPRRVGKTVMIHHAIQQLLDEGIDPKRICYISIDAPVYIGIGLEQLLLLYKEAAGLDSLEGCYVFFDEIQYLKLWEVHLKKLVDDYRDVKFIASGSAAAALRMKSQESGAGRFTNYMLPPLSFYEFLHLRDIDGAKLNYDDLNKEFIDYINFGGFPEAVFSEAIRGDMSRYIRSDIIDKVLLRDLPSLYGIHDVQELNRLFTMLAYNTGNEVSLDELSQGSGVAKNTIKKYLGYLEAAFLITVLHRVDQSGKRFKRANFFKVYLTNPSMRSALFEPITNDSPEIGHLVETAFITQWAHSFVLMKNIYYSRWNKGEVDFVQLDNEKIIRCIEIKWSNKYVAQPGKLKSLIKFAERNNVPNIYVSTIDVSSEEPYGDLLIEYFPASVLSYVAGEVIMNNIFEHKMLKIG</sequence>
<organism evidence="3">
    <name type="scientific">marine sediment metagenome</name>
    <dbReference type="NCBI Taxonomy" id="412755"/>
    <lineage>
        <taxon>unclassified sequences</taxon>
        <taxon>metagenomes</taxon>
        <taxon>ecological metagenomes</taxon>
    </lineage>
</organism>
<gene>
    <name evidence="3" type="ORF">LCGC14_2410340</name>
</gene>
<name>A0A0F9CEU3_9ZZZZ</name>
<feature type="domain" description="AAA" evidence="1">
    <location>
        <begin position="31"/>
        <end position="164"/>
    </location>
</feature>
<dbReference type="Pfam" id="PF13173">
    <property type="entry name" value="AAA_14"/>
    <property type="match status" value="1"/>
</dbReference>
<dbReference type="EMBL" id="LAZR01036401">
    <property type="protein sequence ID" value="KKL24937.1"/>
    <property type="molecule type" value="Genomic_DNA"/>
</dbReference>
<dbReference type="PANTHER" id="PTHR33295:SF18">
    <property type="entry name" value="AAA+ ATPASE DOMAIN-CONTAINING PROTEIN"/>
    <property type="match status" value="1"/>
</dbReference>
<feature type="domain" description="DUF4143" evidence="2">
    <location>
        <begin position="220"/>
        <end position="372"/>
    </location>
</feature>
<dbReference type="InterPro" id="IPR027417">
    <property type="entry name" value="P-loop_NTPase"/>
</dbReference>
<evidence type="ECO:0008006" key="4">
    <source>
        <dbReference type="Google" id="ProtNLM"/>
    </source>
</evidence>
<evidence type="ECO:0000259" key="1">
    <source>
        <dbReference type="Pfam" id="PF13173"/>
    </source>
</evidence>
<proteinExistence type="predicted"/>
<protein>
    <recommendedName>
        <fullName evidence="4">AAA domain-containing protein</fullName>
    </recommendedName>
</protein>
<dbReference type="AlphaFoldDB" id="A0A0F9CEU3"/>
<evidence type="ECO:0000259" key="2">
    <source>
        <dbReference type="Pfam" id="PF13635"/>
    </source>
</evidence>
<dbReference type="Gene3D" id="3.40.50.300">
    <property type="entry name" value="P-loop containing nucleotide triphosphate hydrolases"/>
    <property type="match status" value="1"/>
</dbReference>
<reference evidence="3" key="1">
    <citation type="journal article" date="2015" name="Nature">
        <title>Complex archaea that bridge the gap between prokaryotes and eukaryotes.</title>
        <authorList>
            <person name="Spang A."/>
            <person name="Saw J.H."/>
            <person name="Jorgensen S.L."/>
            <person name="Zaremba-Niedzwiedzka K."/>
            <person name="Martijn J."/>
            <person name="Lind A.E."/>
            <person name="van Eijk R."/>
            <person name="Schleper C."/>
            <person name="Guy L."/>
            <person name="Ettema T.J."/>
        </authorList>
    </citation>
    <scope>NUCLEOTIDE SEQUENCE</scope>
</reference>
<comment type="caution">
    <text evidence="3">The sequence shown here is derived from an EMBL/GenBank/DDBJ whole genome shotgun (WGS) entry which is preliminary data.</text>
</comment>
<dbReference type="InterPro" id="IPR041682">
    <property type="entry name" value="AAA_14"/>
</dbReference>